<sequence length="58" mass="6824">MNLQKVEPHNHYVMPIQYISVNKSQVIVRDHFGIKNITFSSTKDARNYAKSLQLMLEF</sequence>
<dbReference type="AlphaFoldDB" id="A0A975DII5"/>
<keyword evidence="2" id="KW-1185">Reference proteome</keyword>
<organism evidence="1 2">
    <name type="scientific">Pseudoalteromonas xiamenensis</name>
    <dbReference type="NCBI Taxonomy" id="882626"/>
    <lineage>
        <taxon>Bacteria</taxon>
        <taxon>Pseudomonadati</taxon>
        <taxon>Pseudomonadota</taxon>
        <taxon>Gammaproteobacteria</taxon>
        <taxon>Alteromonadales</taxon>
        <taxon>Pseudoalteromonadaceae</taxon>
        <taxon>Pseudoalteromonas</taxon>
    </lineage>
</organism>
<evidence type="ECO:0000313" key="2">
    <source>
        <dbReference type="Proteomes" id="UP000664904"/>
    </source>
</evidence>
<dbReference type="KEGG" id="pxi:J5O05_02170"/>
<dbReference type="RefSeq" id="WP_208843406.1">
    <property type="nucleotide sequence ID" value="NZ_CP072133.1"/>
</dbReference>
<dbReference type="Proteomes" id="UP000664904">
    <property type="component" value="Chromosome"/>
</dbReference>
<reference evidence="1" key="1">
    <citation type="submission" date="2021-03" db="EMBL/GenBank/DDBJ databases">
        <title>Complete Genome of Pseudoalteromonas xiamenensis STKMTI.2, a new potential marine bacterium producing anti-Vibrio compounds.</title>
        <authorList>
            <person name="Handayani D.P."/>
            <person name="Isnansetyo A."/>
            <person name="Istiqomah I."/>
            <person name="Jumina J."/>
        </authorList>
    </citation>
    <scope>NUCLEOTIDE SEQUENCE</scope>
    <source>
        <strain evidence="1">STKMTI.2</strain>
    </source>
</reference>
<accession>A0A975DII5</accession>
<protein>
    <submittedName>
        <fullName evidence="1">Uncharacterized protein</fullName>
    </submittedName>
</protein>
<name>A0A975DII5_9GAMM</name>
<dbReference type="EMBL" id="CP072133">
    <property type="protein sequence ID" value="QTH71782.1"/>
    <property type="molecule type" value="Genomic_DNA"/>
</dbReference>
<gene>
    <name evidence="1" type="ORF">J5O05_02170</name>
</gene>
<evidence type="ECO:0000313" key="1">
    <source>
        <dbReference type="EMBL" id="QTH71782.1"/>
    </source>
</evidence>
<proteinExistence type="predicted"/>